<keyword evidence="1" id="KW-0547">Nucleotide-binding</keyword>
<evidence type="ECO:0000259" key="3">
    <source>
        <dbReference type="PROSITE" id="PS50045"/>
    </source>
</evidence>
<name>A0AAP2DGB6_9BACT</name>
<dbReference type="AlphaFoldDB" id="A0AAP2DGB6"/>
<dbReference type="Pfam" id="PF00158">
    <property type="entry name" value="Sigma54_activat"/>
    <property type="match status" value="1"/>
</dbReference>
<dbReference type="SUPFAM" id="SSF52540">
    <property type="entry name" value="P-loop containing nucleoside triphosphate hydrolases"/>
    <property type="match status" value="1"/>
</dbReference>
<comment type="caution">
    <text evidence="4">The sequence shown here is derived from an EMBL/GenBank/DDBJ whole genome shotgun (WGS) entry which is preliminary data.</text>
</comment>
<evidence type="ECO:0000256" key="1">
    <source>
        <dbReference type="ARBA" id="ARBA00022741"/>
    </source>
</evidence>
<organism evidence="4 5">
    <name type="scientific">Dawidia soli</name>
    <dbReference type="NCBI Taxonomy" id="2782352"/>
    <lineage>
        <taxon>Bacteria</taxon>
        <taxon>Pseudomonadati</taxon>
        <taxon>Bacteroidota</taxon>
        <taxon>Cytophagia</taxon>
        <taxon>Cytophagales</taxon>
        <taxon>Chryseotaleaceae</taxon>
        <taxon>Dawidia</taxon>
    </lineage>
</organism>
<keyword evidence="5" id="KW-1185">Reference proteome</keyword>
<evidence type="ECO:0000313" key="5">
    <source>
        <dbReference type="Proteomes" id="UP001319180"/>
    </source>
</evidence>
<dbReference type="PROSITE" id="PS50045">
    <property type="entry name" value="SIGMA54_INTERACT_4"/>
    <property type="match status" value="1"/>
</dbReference>
<dbReference type="Proteomes" id="UP001319180">
    <property type="component" value="Unassembled WGS sequence"/>
</dbReference>
<reference evidence="4 5" key="1">
    <citation type="submission" date="2021-05" db="EMBL/GenBank/DDBJ databases">
        <title>A Polyphasic approach of four new species of the genus Ohtaekwangia: Ohtaekwangia histidinii sp. nov., Ohtaekwangia cretensis sp. nov., Ohtaekwangia indiensis sp. nov., Ohtaekwangia reichenbachii sp. nov. from diverse environment.</title>
        <authorList>
            <person name="Octaviana S."/>
        </authorList>
    </citation>
    <scope>NUCLEOTIDE SEQUENCE [LARGE SCALE GENOMIC DNA]</scope>
    <source>
        <strain evidence="4 5">PWU37</strain>
    </source>
</reference>
<evidence type="ECO:0000313" key="4">
    <source>
        <dbReference type="EMBL" id="MBT1690175.1"/>
    </source>
</evidence>
<protein>
    <submittedName>
        <fullName evidence="4">Sigma 54-interacting transcriptional regulator</fullName>
    </submittedName>
</protein>
<dbReference type="PANTHER" id="PTHR32071:SF121">
    <property type="entry name" value="SIGMA L-DEPENDENT TRANSCRIPTIONAL REGULATOR YQIR-RELATED"/>
    <property type="match status" value="1"/>
</dbReference>
<keyword evidence="2" id="KW-0067">ATP-binding</keyword>
<evidence type="ECO:0000256" key="2">
    <source>
        <dbReference type="ARBA" id="ARBA00022840"/>
    </source>
</evidence>
<dbReference type="InterPro" id="IPR027417">
    <property type="entry name" value="P-loop_NTPase"/>
</dbReference>
<dbReference type="InterPro" id="IPR002078">
    <property type="entry name" value="Sigma_54_int"/>
</dbReference>
<dbReference type="Gene3D" id="3.40.50.300">
    <property type="entry name" value="P-loop containing nucleotide triphosphate hydrolases"/>
    <property type="match status" value="1"/>
</dbReference>
<dbReference type="GO" id="GO:0006355">
    <property type="term" value="P:regulation of DNA-templated transcription"/>
    <property type="evidence" value="ECO:0007669"/>
    <property type="project" value="InterPro"/>
</dbReference>
<gene>
    <name evidence="4" type="ORF">KK078_26660</name>
</gene>
<feature type="domain" description="Sigma-54 factor interaction" evidence="3">
    <location>
        <begin position="1"/>
        <end position="73"/>
    </location>
</feature>
<dbReference type="PANTHER" id="PTHR32071">
    <property type="entry name" value="TRANSCRIPTIONAL REGULATORY PROTEIN"/>
    <property type="match status" value="1"/>
</dbReference>
<accession>A0AAP2DGB6</accession>
<dbReference type="GO" id="GO:0005524">
    <property type="term" value="F:ATP binding"/>
    <property type="evidence" value="ECO:0007669"/>
    <property type="project" value="UniProtKB-KW"/>
</dbReference>
<dbReference type="PROSITE" id="PS00676">
    <property type="entry name" value="SIGMA54_INTERACT_2"/>
    <property type="match status" value="1"/>
</dbReference>
<dbReference type="InterPro" id="IPR025943">
    <property type="entry name" value="Sigma_54_int_dom_ATP-bd_2"/>
</dbReference>
<proteinExistence type="predicted"/>
<sequence length="115" mass="12805">MLESELFGHAEGAFTGATKAKKGYLEEAQEGTLFLDEVGEMPIDLKAKLLRVLEPGEFYRVGESRARRVNVRVTRLFASPACASLEREHPRAEECRRALCHPERPGRAGSRHAAL</sequence>
<dbReference type="EMBL" id="JAHESC010000057">
    <property type="protein sequence ID" value="MBT1690175.1"/>
    <property type="molecule type" value="Genomic_DNA"/>
</dbReference>